<comment type="caution">
    <text evidence="3">The sequence shown here is derived from an EMBL/GenBank/DDBJ whole genome shotgun (WGS) entry which is preliminary data.</text>
</comment>
<reference evidence="3" key="2">
    <citation type="submission" date="2023-01" db="EMBL/GenBank/DDBJ databases">
        <authorList>
            <person name="Sun Q."/>
            <person name="Evtushenko L."/>
        </authorList>
    </citation>
    <scope>NUCLEOTIDE SEQUENCE</scope>
    <source>
        <strain evidence="3">VKM B-2935</strain>
    </source>
</reference>
<protein>
    <submittedName>
        <fullName evidence="3">Membrane protein</fullName>
    </submittedName>
</protein>
<organism evidence="3 4">
    <name type="scientific">Pseudomonas turukhanskensis</name>
    <dbReference type="NCBI Taxonomy" id="1806536"/>
    <lineage>
        <taxon>Bacteria</taxon>
        <taxon>Pseudomonadati</taxon>
        <taxon>Pseudomonadota</taxon>
        <taxon>Gammaproteobacteria</taxon>
        <taxon>Pseudomonadales</taxon>
        <taxon>Pseudomonadaceae</taxon>
        <taxon>Pseudomonas</taxon>
    </lineage>
</organism>
<reference evidence="3" key="1">
    <citation type="journal article" date="2014" name="Int. J. Syst. Evol. Microbiol.">
        <title>Complete genome sequence of Corynebacterium casei LMG S-19264T (=DSM 44701T), isolated from a smear-ripened cheese.</title>
        <authorList>
            <consortium name="US DOE Joint Genome Institute (JGI-PGF)"/>
            <person name="Walter F."/>
            <person name="Albersmeier A."/>
            <person name="Kalinowski J."/>
            <person name="Ruckert C."/>
        </authorList>
    </citation>
    <scope>NUCLEOTIDE SEQUENCE</scope>
    <source>
        <strain evidence="3">VKM B-2935</strain>
    </source>
</reference>
<keyword evidence="4" id="KW-1185">Reference proteome</keyword>
<proteinExistence type="predicted"/>
<sequence>MSSVFSRAAWRCVVVAAALTVSAVGAVAEERTDYRTQAPLTLSGEGPWYRLEVPMALRLAAHFGDLRDLRVFNAEGEAQAYALTLGSAEQSETSTATAVKWFPLYSAVDAPAGAPSVRVERTTTGTIVQVGPEAVTSTDKQQVLRGWLLDASALDAPLNKLSLDWTAEQDGFQRFSIEASDDLQTWTRWDDGQIARLAFADERLEQRDTTLPGQRARYLRLLWLAPQKAPVLVSAELFSTSQSSVPAPLSWSDALPTTQVKDGEYSLDLPVPLPLELLRVELAQANTLAPVSVSTRRDSKEKWQPLARGLLYRLPENGKDVVHDELQLPGQWVQHLRLQVDPRGGGLGKGAPTVKVGLRATQLVFLARGTPPYVLALGNANGKANALPLTTLIPGYDDKRLAKLGVARAGEPLAVAATAATTAPASSVDWQRYGLWAVLLVGVALLVGMALSLLRAQKS</sequence>
<keyword evidence="1" id="KW-0812">Transmembrane</keyword>
<dbReference type="EMBL" id="BSFN01000008">
    <property type="protein sequence ID" value="GLK89902.1"/>
    <property type="molecule type" value="Genomic_DNA"/>
</dbReference>
<keyword evidence="2" id="KW-0732">Signal</keyword>
<name>A0A9W6K6Q2_9PSED</name>
<evidence type="ECO:0000313" key="4">
    <source>
        <dbReference type="Proteomes" id="UP001143328"/>
    </source>
</evidence>
<feature type="signal peptide" evidence="2">
    <location>
        <begin position="1"/>
        <end position="28"/>
    </location>
</feature>
<dbReference type="Pfam" id="PF13163">
    <property type="entry name" value="DUF3999"/>
    <property type="match status" value="1"/>
</dbReference>
<evidence type="ECO:0000256" key="2">
    <source>
        <dbReference type="SAM" id="SignalP"/>
    </source>
</evidence>
<dbReference type="AlphaFoldDB" id="A0A9W6K6Q2"/>
<gene>
    <name evidence="3" type="ORF">GCM10017655_29640</name>
</gene>
<keyword evidence="1" id="KW-0472">Membrane</keyword>
<dbReference type="RefSeq" id="WP_271196100.1">
    <property type="nucleotide sequence ID" value="NZ_BSFN01000008.1"/>
</dbReference>
<accession>A0A9W6K6Q2</accession>
<dbReference type="Proteomes" id="UP001143328">
    <property type="component" value="Unassembled WGS sequence"/>
</dbReference>
<evidence type="ECO:0000313" key="3">
    <source>
        <dbReference type="EMBL" id="GLK89902.1"/>
    </source>
</evidence>
<feature type="transmembrane region" description="Helical" evidence="1">
    <location>
        <begin position="433"/>
        <end position="454"/>
    </location>
</feature>
<evidence type="ECO:0000256" key="1">
    <source>
        <dbReference type="SAM" id="Phobius"/>
    </source>
</evidence>
<dbReference type="InterPro" id="IPR025060">
    <property type="entry name" value="DUF3999"/>
</dbReference>
<keyword evidence="1" id="KW-1133">Transmembrane helix</keyword>
<feature type="chain" id="PRO_5040832524" evidence="2">
    <location>
        <begin position="29"/>
        <end position="459"/>
    </location>
</feature>